<dbReference type="PANTHER" id="PTHR48438:SF1">
    <property type="entry name" value="ALPHA-(1,3)-FUCOSYLTRANSFERASE C-RELATED"/>
    <property type="match status" value="1"/>
</dbReference>
<dbReference type="InterPro" id="IPR055270">
    <property type="entry name" value="Glyco_tran_10_C"/>
</dbReference>
<organism evidence="16 17">
    <name type="scientific">Drosophila ananassae</name>
    <name type="common">Fruit fly</name>
    <dbReference type="NCBI Taxonomy" id="7217"/>
    <lineage>
        <taxon>Eukaryota</taxon>
        <taxon>Metazoa</taxon>
        <taxon>Ecdysozoa</taxon>
        <taxon>Arthropoda</taxon>
        <taxon>Hexapoda</taxon>
        <taxon>Insecta</taxon>
        <taxon>Pterygota</taxon>
        <taxon>Neoptera</taxon>
        <taxon>Endopterygota</taxon>
        <taxon>Diptera</taxon>
        <taxon>Brachycera</taxon>
        <taxon>Muscomorpha</taxon>
        <taxon>Ephydroidea</taxon>
        <taxon>Drosophilidae</taxon>
        <taxon>Drosophila</taxon>
        <taxon>Sophophora</taxon>
    </lineage>
</organism>
<keyword evidence="6 12" id="KW-0812">Transmembrane</keyword>
<evidence type="ECO:0000313" key="16">
    <source>
        <dbReference type="EMBL" id="EDV38906.2"/>
    </source>
</evidence>
<dbReference type="EC" id="2.4.1.-" evidence="12"/>
<sequence>MPLDKIRPMPVDRILSFRRNPASEQQLNQQTDQMEAIPNFLPAQLSSNDLQGAPMSPKDDTSPKEIIPPRGRRLTAGESLQADMDGLPPPRRSTVSRRNFEEEMSSTSQYMTVLKAALAVVTVCVMLTTIPLYRRQAKEANQKYILLWNDDSLVRGAATHMECGCIVTNRREPSEKPFDAVVFNADYPYTMEGFPQLNHTPDYLVVFSALKPLNKVEDPLRNGLNPPFNLTMTYRWDSHLVWSDYYFSHSTMAKRLQKFRPRRDFSVDDFSLETARRLEKALNVKKDLAMYLMYEVNDDSLPESLYLEEMRKHVELDSHSTCIGGNDCSGYFFWLVFETSACQDYVPTQIYMAMEKLIVPVVMGSGNLTNLVPEGSFIRGSDFASPKELVAYLKDLSTKPHDYIAFFWWHAIYKIRAIAQPYCALCHFIQTPLKDRKAKKESTDLGFINWWSKYQCPVKHTTFL</sequence>
<dbReference type="Pfam" id="PF00852">
    <property type="entry name" value="Glyco_transf_10"/>
    <property type="match status" value="1"/>
</dbReference>
<feature type="domain" description="Fucosyltransferase C-terminal" evidence="14">
    <location>
        <begin position="285"/>
        <end position="437"/>
    </location>
</feature>
<comment type="pathway">
    <text evidence="2">Protein modification; protein glycosylation.</text>
</comment>
<dbReference type="InterPro" id="IPR038577">
    <property type="entry name" value="GT10-like_C_sf"/>
</dbReference>
<dbReference type="HOGENOM" id="CLU_032075_3_0_1"/>
<dbReference type="SUPFAM" id="SSF53756">
    <property type="entry name" value="UDP-Glycosyltransferase/glycogen phosphorylase"/>
    <property type="match status" value="1"/>
</dbReference>
<evidence type="ECO:0000256" key="2">
    <source>
        <dbReference type="ARBA" id="ARBA00004922"/>
    </source>
</evidence>
<reference evidence="16 17" key="1">
    <citation type="journal article" date="2007" name="Nature">
        <title>Evolution of genes and genomes on the Drosophila phylogeny.</title>
        <authorList>
            <consortium name="Drosophila 12 Genomes Consortium"/>
            <person name="Clark A.G."/>
            <person name="Eisen M.B."/>
            <person name="Smith D.R."/>
            <person name="Bergman C.M."/>
            <person name="Oliver B."/>
            <person name="Markow T.A."/>
            <person name="Kaufman T.C."/>
            <person name="Kellis M."/>
            <person name="Gelbart W."/>
            <person name="Iyer V.N."/>
            <person name="Pollard D.A."/>
            <person name="Sackton T.B."/>
            <person name="Larracuente A.M."/>
            <person name="Singh N.D."/>
            <person name="Abad J.P."/>
            <person name="Abt D.N."/>
            <person name="Adryan B."/>
            <person name="Aguade M."/>
            <person name="Akashi H."/>
            <person name="Anderson W.W."/>
            <person name="Aquadro C.F."/>
            <person name="Ardell D.H."/>
            <person name="Arguello R."/>
            <person name="Artieri C.G."/>
            <person name="Barbash D.A."/>
            <person name="Barker D."/>
            <person name="Barsanti P."/>
            <person name="Batterham P."/>
            <person name="Batzoglou S."/>
            <person name="Begun D."/>
            <person name="Bhutkar A."/>
            <person name="Blanco E."/>
            <person name="Bosak S.A."/>
            <person name="Bradley R.K."/>
            <person name="Brand A.D."/>
            <person name="Brent M.R."/>
            <person name="Brooks A.N."/>
            <person name="Brown R.H."/>
            <person name="Butlin R.K."/>
            <person name="Caggese C."/>
            <person name="Calvi B.R."/>
            <person name="Bernardo de Carvalho A."/>
            <person name="Caspi A."/>
            <person name="Castrezana S."/>
            <person name="Celniker S.E."/>
            <person name="Chang J.L."/>
            <person name="Chapple C."/>
            <person name="Chatterji S."/>
            <person name="Chinwalla A."/>
            <person name="Civetta A."/>
            <person name="Clifton S.W."/>
            <person name="Comeron J.M."/>
            <person name="Costello J.C."/>
            <person name="Coyne J.A."/>
            <person name="Daub J."/>
            <person name="David R.G."/>
            <person name="Delcher A.L."/>
            <person name="Delehaunty K."/>
            <person name="Do C.B."/>
            <person name="Ebling H."/>
            <person name="Edwards K."/>
            <person name="Eickbush T."/>
            <person name="Evans J.D."/>
            <person name="Filipski A."/>
            <person name="Findeiss S."/>
            <person name="Freyhult E."/>
            <person name="Fulton L."/>
            <person name="Fulton R."/>
            <person name="Garcia A.C."/>
            <person name="Gardiner A."/>
            <person name="Garfield D.A."/>
            <person name="Garvin B.E."/>
            <person name="Gibson G."/>
            <person name="Gilbert D."/>
            <person name="Gnerre S."/>
            <person name="Godfrey J."/>
            <person name="Good R."/>
            <person name="Gotea V."/>
            <person name="Gravely B."/>
            <person name="Greenberg A.J."/>
            <person name="Griffiths-Jones S."/>
            <person name="Gross S."/>
            <person name="Guigo R."/>
            <person name="Gustafson E.A."/>
            <person name="Haerty W."/>
            <person name="Hahn M.W."/>
            <person name="Halligan D.L."/>
            <person name="Halpern A.L."/>
            <person name="Halter G.M."/>
            <person name="Han M.V."/>
            <person name="Heger A."/>
            <person name="Hillier L."/>
            <person name="Hinrichs A.S."/>
            <person name="Holmes I."/>
            <person name="Hoskins R.A."/>
            <person name="Hubisz M.J."/>
            <person name="Hultmark D."/>
            <person name="Huntley M.A."/>
            <person name="Jaffe D.B."/>
            <person name="Jagadeeshan S."/>
            <person name="Jeck W.R."/>
            <person name="Johnson J."/>
            <person name="Jones C.D."/>
            <person name="Jordan W.C."/>
            <person name="Karpen G.H."/>
            <person name="Kataoka E."/>
            <person name="Keightley P.D."/>
            <person name="Kheradpour P."/>
            <person name="Kirkness E.F."/>
            <person name="Koerich L.B."/>
            <person name="Kristiansen K."/>
            <person name="Kudrna D."/>
            <person name="Kulathinal R.J."/>
            <person name="Kumar S."/>
            <person name="Kwok R."/>
            <person name="Lander E."/>
            <person name="Langley C.H."/>
            <person name="Lapoint R."/>
            <person name="Lazzaro B.P."/>
            <person name="Lee S.J."/>
            <person name="Levesque L."/>
            <person name="Li R."/>
            <person name="Lin C.F."/>
            <person name="Lin M.F."/>
            <person name="Lindblad-Toh K."/>
            <person name="Llopart A."/>
            <person name="Long M."/>
            <person name="Low L."/>
            <person name="Lozovsky E."/>
            <person name="Lu J."/>
            <person name="Luo M."/>
            <person name="Machado C.A."/>
            <person name="Makalowski W."/>
            <person name="Marzo M."/>
            <person name="Matsuda M."/>
            <person name="Matzkin L."/>
            <person name="McAllister B."/>
            <person name="McBride C.S."/>
            <person name="McKernan B."/>
            <person name="McKernan K."/>
            <person name="Mendez-Lago M."/>
            <person name="Minx P."/>
            <person name="Mollenhauer M.U."/>
            <person name="Montooth K."/>
            <person name="Mount S.M."/>
            <person name="Mu X."/>
            <person name="Myers E."/>
            <person name="Negre B."/>
            <person name="Newfeld S."/>
            <person name="Nielsen R."/>
            <person name="Noor M.A."/>
            <person name="O'Grady P."/>
            <person name="Pachter L."/>
            <person name="Papaceit M."/>
            <person name="Parisi M.J."/>
            <person name="Parisi M."/>
            <person name="Parts L."/>
            <person name="Pedersen J.S."/>
            <person name="Pesole G."/>
            <person name="Phillippy A.M."/>
            <person name="Ponting C.P."/>
            <person name="Pop M."/>
            <person name="Porcelli D."/>
            <person name="Powell J.R."/>
            <person name="Prohaska S."/>
            <person name="Pruitt K."/>
            <person name="Puig M."/>
            <person name="Quesneville H."/>
            <person name="Ram K.R."/>
            <person name="Rand D."/>
            <person name="Rasmussen M.D."/>
            <person name="Reed L.K."/>
            <person name="Reenan R."/>
            <person name="Reily A."/>
            <person name="Remington K.A."/>
            <person name="Rieger T.T."/>
            <person name="Ritchie M.G."/>
            <person name="Robin C."/>
            <person name="Rogers Y.H."/>
            <person name="Rohde C."/>
            <person name="Rozas J."/>
            <person name="Rubenfield M.J."/>
            <person name="Ruiz A."/>
            <person name="Russo S."/>
            <person name="Salzberg S.L."/>
            <person name="Sanchez-Gracia A."/>
            <person name="Saranga D.J."/>
            <person name="Sato H."/>
            <person name="Schaeffer S.W."/>
            <person name="Schatz M.C."/>
            <person name="Schlenke T."/>
            <person name="Schwartz R."/>
            <person name="Segarra C."/>
            <person name="Singh R.S."/>
            <person name="Sirot L."/>
            <person name="Sirota M."/>
            <person name="Sisneros N.B."/>
            <person name="Smith C.D."/>
            <person name="Smith T.F."/>
            <person name="Spieth J."/>
            <person name="Stage D.E."/>
            <person name="Stark A."/>
            <person name="Stephan W."/>
            <person name="Strausberg R.L."/>
            <person name="Strempel S."/>
            <person name="Sturgill D."/>
            <person name="Sutton G."/>
            <person name="Sutton G.G."/>
            <person name="Tao W."/>
            <person name="Teichmann S."/>
            <person name="Tobari Y.N."/>
            <person name="Tomimura Y."/>
            <person name="Tsolas J.M."/>
            <person name="Valente V.L."/>
            <person name="Venter E."/>
            <person name="Venter J.C."/>
            <person name="Vicario S."/>
            <person name="Vieira F.G."/>
            <person name="Vilella A.J."/>
            <person name="Villasante A."/>
            <person name="Walenz B."/>
            <person name="Wang J."/>
            <person name="Wasserman M."/>
            <person name="Watts T."/>
            <person name="Wilson D."/>
            <person name="Wilson R.K."/>
            <person name="Wing R.A."/>
            <person name="Wolfner M.F."/>
            <person name="Wong A."/>
            <person name="Wong G.K."/>
            <person name="Wu C.I."/>
            <person name="Wu G."/>
            <person name="Yamamoto D."/>
            <person name="Yang H.P."/>
            <person name="Yang S.P."/>
            <person name="Yorke J.A."/>
            <person name="Yoshida K."/>
            <person name="Zdobnov E."/>
            <person name="Zhang P."/>
            <person name="Zhang Y."/>
            <person name="Zimin A.V."/>
            <person name="Baldwin J."/>
            <person name="Abdouelleil A."/>
            <person name="Abdulkadir J."/>
            <person name="Abebe A."/>
            <person name="Abera B."/>
            <person name="Abreu J."/>
            <person name="Acer S.C."/>
            <person name="Aftuck L."/>
            <person name="Alexander A."/>
            <person name="An P."/>
            <person name="Anderson E."/>
            <person name="Anderson S."/>
            <person name="Arachi H."/>
            <person name="Azer M."/>
            <person name="Bachantsang P."/>
            <person name="Barry A."/>
            <person name="Bayul T."/>
            <person name="Berlin A."/>
            <person name="Bessette D."/>
            <person name="Bloom T."/>
            <person name="Blye J."/>
            <person name="Boguslavskiy L."/>
            <person name="Bonnet C."/>
            <person name="Boukhgalter B."/>
            <person name="Bourzgui I."/>
            <person name="Brown A."/>
            <person name="Cahill P."/>
            <person name="Channer S."/>
            <person name="Cheshatsang Y."/>
            <person name="Chuda L."/>
            <person name="Citroen M."/>
            <person name="Collymore A."/>
            <person name="Cooke P."/>
            <person name="Costello M."/>
            <person name="D'Aco K."/>
            <person name="Daza R."/>
            <person name="De Haan G."/>
            <person name="DeGray S."/>
            <person name="DeMaso C."/>
            <person name="Dhargay N."/>
            <person name="Dooley K."/>
            <person name="Dooley E."/>
            <person name="Doricent M."/>
            <person name="Dorje P."/>
            <person name="Dorjee K."/>
            <person name="Dupes A."/>
            <person name="Elong R."/>
            <person name="Falk J."/>
            <person name="Farina A."/>
            <person name="Faro S."/>
            <person name="Ferguson D."/>
            <person name="Fisher S."/>
            <person name="Foley C.D."/>
            <person name="Franke A."/>
            <person name="Friedrich D."/>
            <person name="Gadbois L."/>
            <person name="Gearin G."/>
            <person name="Gearin C.R."/>
            <person name="Giannoukos G."/>
            <person name="Goode T."/>
            <person name="Graham J."/>
            <person name="Grandbois E."/>
            <person name="Grewal S."/>
            <person name="Gyaltsen K."/>
            <person name="Hafez N."/>
            <person name="Hagos B."/>
            <person name="Hall J."/>
            <person name="Henson C."/>
            <person name="Hollinger A."/>
            <person name="Honan T."/>
            <person name="Huard M.D."/>
            <person name="Hughes L."/>
            <person name="Hurhula B."/>
            <person name="Husby M.E."/>
            <person name="Kamat A."/>
            <person name="Kanga B."/>
            <person name="Kashin S."/>
            <person name="Khazanovich D."/>
            <person name="Kisner P."/>
            <person name="Lance K."/>
            <person name="Lara M."/>
            <person name="Lee W."/>
            <person name="Lennon N."/>
            <person name="Letendre F."/>
            <person name="LeVine R."/>
            <person name="Lipovsky A."/>
            <person name="Liu X."/>
            <person name="Liu J."/>
            <person name="Liu S."/>
            <person name="Lokyitsang T."/>
            <person name="Lokyitsang Y."/>
            <person name="Lubonja R."/>
            <person name="Lui A."/>
            <person name="MacDonald P."/>
            <person name="Magnisalis V."/>
            <person name="Maru K."/>
            <person name="Matthews C."/>
            <person name="McCusker W."/>
            <person name="McDonough S."/>
            <person name="Mehta T."/>
            <person name="Meldrim J."/>
            <person name="Meneus L."/>
            <person name="Mihai O."/>
            <person name="Mihalev A."/>
            <person name="Mihova T."/>
            <person name="Mittelman R."/>
            <person name="Mlenga V."/>
            <person name="Montmayeur A."/>
            <person name="Mulrain L."/>
            <person name="Navidi A."/>
            <person name="Naylor J."/>
            <person name="Negash T."/>
            <person name="Nguyen T."/>
            <person name="Nguyen N."/>
            <person name="Nicol R."/>
            <person name="Norbu C."/>
            <person name="Norbu N."/>
            <person name="Novod N."/>
            <person name="O'Neill B."/>
            <person name="Osman S."/>
            <person name="Markiewicz E."/>
            <person name="Oyono O.L."/>
            <person name="Patti C."/>
            <person name="Phunkhang P."/>
            <person name="Pierre F."/>
            <person name="Priest M."/>
            <person name="Raghuraman S."/>
            <person name="Rege F."/>
            <person name="Reyes R."/>
            <person name="Rise C."/>
            <person name="Rogov P."/>
            <person name="Ross K."/>
            <person name="Ryan E."/>
            <person name="Settipalli S."/>
            <person name="Shea T."/>
            <person name="Sherpa N."/>
            <person name="Shi L."/>
            <person name="Shih D."/>
            <person name="Sparrow T."/>
            <person name="Spaulding J."/>
            <person name="Stalker J."/>
            <person name="Stange-Thomann N."/>
            <person name="Stavropoulos S."/>
            <person name="Stone C."/>
            <person name="Strader C."/>
            <person name="Tesfaye S."/>
            <person name="Thomson T."/>
            <person name="Thoulutsang Y."/>
            <person name="Thoulutsang D."/>
            <person name="Topham K."/>
            <person name="Topping I."/>
            <person name="Tsamla T."/>
            <person name="Vassiliev H."/>
            <person name="Vo A."/>
            <person name="Wangchuk T."/>
            <person name="Wangdi T."/>
            <person name="Weiand M."/>
            <person name="Wilkinson J."/>
            <person name="Wilson A."/>
            <person name="Yadav S."/>
            <person name="Young G."/>
            <person name="Yu Q."/>
            <person name="Zembek L."/>
            <person name="Zhong D."/>
            <person name="Zimmer A."/>
            <person name="Zwirko Z."/>
            <person name="Jaffe D.B."/>
            <person name="Alvarez P."/>
            <person name="Brockman W."/>
            <person name="Butler J."/>
            <person name="Chin C."/>
            <person name="Gnerre S."/>
            <person name="Grabherr M."/>
            <person name="Kleber M."/>
            <person name="Mauceli E."/>
            <person name="MacCallum I."/>
        </authorList>
    </citation>
    <scope>NUCLEOTIDE SEQUENCE [LARGE SCALE GENOMIC DNA]</scope>
    <source>
        <strain evidence="17">Tucson 14024-0371.13</strain>
    </source>
</reference>
<evidence type="ECO:0000256" key="9">
    <source>
        <dbReference type="ARBA" id="ARBA00023034"/>
    </source>
</evidence>
<dbReference type="Proteomes" id="UP000007801">
    <property type="component" value="Unassembled WGS sequence"/>
</dbReference>
<evidence type="ECO:0000256" key="7">
    <source>
        <dbReference type="ARBA" id="ARBA00022968"/>
    </source>
</evidence>
<evidence type="ECO:0000256" key="13">
    <source>
        <dbReference type="SAM" id="MobiDB-lite"/>
    </source>
</evidence>
<dbReference type="Gene3D" id="3.40.50.11660">
    <property type="entry name" value="Glycosyl transferase family 10, C-terminal domain"/>
    <property type="match status" value="1"/>
</dbReference>
<dbReference type="UniPathway" id="UPA00378"/>
<evidence type="ECO:0000256" key="8">
    <source>
        <dbReference type="ARBA" id="ARBA00022989"/>
    </source>
</evidence>
<evidence type="ECO:0000256" key="5">
    <source>
        <dbReference type="ARBA" id="ARBA00022679"/>
    </source>
</evidence>
<evidence type="ECO:0000256" key="12">
    <source>
        <dbReference type="RuleBase" id="RU003832"/>
    </source>
</evidence>
<comment type="subcellular location">
    <subcellularLocation>
        <location evidence="1 12">Golgi apparatus</location>
        <location evidence="1 12">Golgi stack membrane</location>
        <topology evidence="1 12">Single-pass type II membrane protein</topology>
    </subcellularLocation>
</comment>
<dbReference type="InterPro" id="IPR031481">
    <property type="entry name" value="Glyco_tran_10_N"/>
</dbReference>
<keyword evidence="10" id="KW-0472">Membrane</keyword>
<dbReference type="GO" id="GO:0032580">
    <property type="term" value="C:Golgi cisterna membrane"/>
    <property type="evidence" value="ECO:0007669"/>
    <property type="project" value="UniProtKB-SubCell"/>
</dbReference>
<dbReference type="InterPro" id="IPR001503">
    <property type="entry name" value="Glyco_trans_10"/>
</dbReference>
<comment type="similarity">
    <text evidence="3 12">Belongs to the glycosyltransferase 10 family.</text>
</comment>
<keyword evidence="7" id="KW-0735">Signal-anchor</keyword>
<proteinExistence type="inferred from homology"/>
<evidence type="ECO:0000256" key="4">
    <source>
        <dbReference type="ARBA" id="ARBA00022676"/>
    </source>
</evidence>
<keyword evidence="9 12" id="KW-0333">Golgi apparatus</keyword>
<keyword evidence="8" id="KW-1133">Transmembrane helix</keyword>
<dbReference type="GO" id="GO:0008417">
    <property type="term" value="F:fucosyltransferase activity"/>
    <property type="evidence" value="ECO:0007669"/>
    <property type="project" value="InterPro"/>
</dbReference>
<dbReference type="InParanoid" id="B3M8H1"/>
<name>B3M8H1_DROAN</name>
<dbReference type="GeneID" id="6507393"/>
<keyword evidence="11" id="KW-0325">Glycoprotein</keyword>
<evidence type="ECO:0000256" key="10">
    <source>
        <dbReference type="ARBA" id="ARBA00023136"/>
    </source>
</evidence>
<dbReference type="KEGG" id="dan:6507393"/>
<gene>
    <name evidence="16" type="primary">Dana\GF24763</name>
    <name evidence="16" type="synonym">dana_GLEANR_9460</name>
    <name evidence="16" type="ORF">GF24763</name>
</gene>
<evidence type="ECO:0000256" key="6">
    <source>
        <dbReference type="ARBA" id="ARBA00022692"/>
    </source>
</evidence>
<dbReference type="OrthoDB" id="427096at2759"/>
<evidence type="ECO:0000256" key="1">
    <source>
        <dbReference type="ARBA" id="ARBA00004447"/>
    </source>
</evidence>
<evidence type="ECO:0000259" key="14">
    <source>
        <dbReference type="Pfam" id="PF00852"/>
    </source>
</evidence>
<protein>
    <recommendedName>
        <fullName evidence="12">Fucosyltransferase</fullName>
        <ecNumber evidence="12">2.4.1.-</ecNumber>
    </recommendedName>
</protein>
<feature type="domain" description="Fucosyltransferase N-terminal" evidence="15">
    <location>
        <begin position="141"/>
        <end position="242"/>
    </location>
</feature>
<evidence type="ECO:0000313" key="17">
    <source>
        <dbReference type="Proteomes" id="UP000007801"/>
    </source>
</evidence>
<keyword evidence="5 12" id="KW-0808">Transferase</keyword>
<feature type="region of interest" description="Disordered" evidence="13">
    <location>
        <begin position="45"/>
        <end position="94"/>
    </location>
</feature>
<dbReference type="PANTHER" id="PTHR48438">
    <property type="entry name" value="ALPHA-(1,3)-FUCOSYLTRANSFERASE C-RELATED"/>
    <property type="match status" value="1"/>
</dbReference>
<keyword evidence="17" id="KW-1185">Reference proteome</keyword>
<dbReference type="AlphaFoldDB" id="B3M8H1"/>
<accession>B3M8H1</accession>
<evidence type="ECO:0000256" key="3">
    <source>
        <dbReference type="ARBA" id="ARBA00008919"/>
    </source>
</evidence>
<evidence type="ECO:0000259" key="15">
    <source>
        <dbReference type="Pfam" id="PF17039"/>
    </source>
</evidence>
<evidence type="ECO:0000256" key="11">
    <source>
        <dbReference type="ARBA" id="ARBA00023180"/>
    </source>
</evidence>
<dbReference type="eggNOG" id="KOG2619">
    <property type="taxonomic scope" value="Eukaryota"/>
</dbReference>
<keyword evidence="4 12" id="KW-0328">Glycosyltransferase</keyword>
<dbReference type="Pfam" id="PF17039">
    <property type="entry name" value="Glyco_tran_10_N"/>
    <property type="match status" value="1"/>
</dbReference>
<dbReference type="EMBL" id="CH902618">
    <property type="protein sequence ID" value="EDV38906.2"/>
    <property type="molecule type" value="Genomic_DNA"/>
</dbReference>